<reference evidence="1 2" key="1">
    <citation type="submission" date="2018-07" db="EMBL/GenBank/DDBJ databases">
        <title>Rhodosalinus sp. strain E84T genomic sequence and assembly.</title>
        <authorList>
            <person name="Liu Z.-W."/>
            <person name="Lu D.-C."/>
        </authorList>
    </citation>
    <scope>NUCLEOTIDE SEQUENCE [LARGE SCALE GENOMIC DNA]</scope>
    <source>
        <strain evidence="1 2">E84</strain>
    </source>
</reference>
<keyword evidence="2" id="KW-1185">Reference proteome</keyword>
<gene>
    <name evidence="1" type="ORF">DRV85_06085</name>
</gene>
<sequence>MTTAFRLTVCAGSFEDARRALALLERMTDLPLAEIAGVLLEDPRHAEAAALPHQRLVTFGGGLTTAPSPAALAQRAARDAAAFRTDLERLAAARRAAWRFERRSGALAAALADAEEMILLAHAGALRPSRRVVLIAPPGGAGAGWPLAEALARAMGGHVEELPAPEDAEGREALVARVGRMSAAALVVARSPDAPWPAEALEPLVEAARCPVLLTGTG</sequence>
<dbReference type="Proteomes" id="UP000253370">
    <property type="component" value="Unassembled WGS sequence"/>
</dbReference>
<evidence type="ECO:0000313" key="1">
    <source>
        <dbReference type="EMBL" id="RBI86314.1"/>
    </source>
</evidence>
<proteinExistence type="predicted"/>
<comment type="caution">
    <text evidence="1">The sequence shown here is derived from an EMBL/GenBank/DDBJ whole genome shotgun (WGS) entry which is preliminary data.</text>
</comment>
<organism evidence="1 2">
    <name type="scientific">Rhodosalinus halophilus</name>
    <dbReference type="NCBI Taxonomy" id="2259333"/>
    <lineage>
        <taxon>Bacteria</taxon>
        <taxon>Pseudomonadati</taxon>
        <taxon>Pseudomonadota</taxon>
        <taxon>Alphaproteobacteria</taxon>
        <taxon>Rhodobacterales</taxon>
        <taxon>Paracoccaceae</taxon>
        <taxon>Rhodosalinus</taxon>
    </lineage>
</organism>
<dbReference type="AlphaFoldDB" id="A0A365UAZ8"/>
<dbReference type="EMBL" id="QNTQ01000005">
    <property type="protein sequence ID" value="RBI86314.1"/>
    <property type="molecule type" value="Genomic_DNA"/>
</dbReference>
<name>A0A365UAZ8_9RHOB</name>
<evidence type="ECO:0000313" key="2">
    <source>
        <dbReference type="Proteomes" id="UP000253370"/>
    </source>
</evidence>
<protein>
    <submittedName>
        <fullName evidence="1">Uncharacterized protein</fullName>
    </submittedName>
</protein>
<accession>A0A365UAZ8</accession>
<dbReference type="RefSeq" id="WP_113288551.1">
    <property type="nucleotide sequence ID" value="NZ_QNTQ01000005.1"/>
</dbReference>